<keyword evidence="1" id="KW-1133">Transmembrane helix</keyword>
<name>A0A8J6B6U8_9EUKA</name>
<keyword evidence="1" id="KW-0812">Transmembrane</keyword>
<evidence type="ECO:0000313" key="3">
    <source>
        <dbReference type="Proteomes" id="UP000717585"/>
    </source>
</evidence>
<dbReference type="Proteomes" id="UP000717585">
    <property type="component" value="Unassembled WGS sequence"/>
</dbReference>
<dbReference type="EMBL" id="JAHDYR010000015">
    <property type="protein sequence ID" value="KAG9394304.1"/>
    <property type="molecule type" value="Genomic_DNA"/>
</dbReference>
<feature type="transmembrane region" description="Helical" evidence="1">
    <location>
        <begin position="12"/>
        <end position="29"/>
    </location>
</feature>
<keyword evidence="3" id="KW-1185">Reference proteome</keyword>
<evidence type="ECO:0000256" key="1">
    <source>
        <dbReference type="SAM" id="Phobius"/>
    </source>
</evidence>
<sequence>MPKPAKPIIHPILGMILAIPFPGIGMILHGQVRKGLSCLLSILVCWILLFFLCAVLIGIPLLPIFFIYIVLNIIDVELIGFRYLKGKSVHTHQYALPFLNYILLPPIMHGRPLSEEDQDASTVITSLHTKALNQTWAIARTTRSCIPQDGPLPPDQHALCPHPILAICSASKAYISALLSTPTST</sequence>
<organism evidence="2 3">
    <name type="scientific">Carpediemonas membranifera</name>
    <dbReference type="NCBI Taxonomy" id="201153"/>
    <lineage>
        <taxon>Eukaryota</taxon>
        <taxon>Metamonada</taxon>
        <taxon>Carpediemonas-like organisms</taxon>
        <taxon>Carpediemonas</taxon>
    </lineage>
</organism>
<comment type="caution">
    <text evidence="2">The sequence shown here is derived from an EMBL/GenBank/DDBJ whole genome shotgun (WGS) entry which is preliminary data.</text>
</comment>
<feature type="transmembrane region" description="Helical" evidence="1">
    <location>
        <begin position="65"/>
        <end position="84"/>
    </location>
</feature>
<evidence type="ECO:0000313" key="2">
    <source>
        <dbReference type="EMBL" id="KAG9394304.1"/>
    </source>
</evidence>
<accession>A0A8J6B6U8</accession>
<gene>
    <name evidence="2" type="ORF">J8273_3938</name>
</gene>
<reference evidence="2" key="1">
    <citation type="submission" date="2021-05" db="EMBL/GenBank/DDBJ databases">
        <title>A free-living protist that lacks canonical eukaryotic 1 DNA replication and segregation systems.</title>
        <authorList>
            <person name="Salas-Leiva D.E."/>
            <person name="Tromer E.C."/>
            <person name="Curtis B.A."/>
            <person name="Jerlstrom-Hultqvist J."/>
            <person name="Kolisko M."/>
            <person name="Yi Z."/>
            <person name="Salas-Leiva J.S."/>
            <person name="Gallot-Lavallee L."/>
            <person name="Kops G.J.P.L."/>
            <person name="Archibald J.M."/>
            <person name="Simpson A.G.B."/>
            <person name="Roger A.J."/>
        </authorList>
    </citation>
    <scope>NUCLEOTIDE SEQUENCE</scope>
    <source>
        <strain evidence="2">BICM</strain>
    </source>
</reference>
<protein>
    <submittedName>
        <fullName evidence="2">Uncharacterized protein</fullName>
    </submittedName>
</protein>
<keyword evidence="1" id="KW-0472">Membrane</keyword>
<feature type="transmembrane region" description="Helical" evidence="1">
    <location>
        <begin position="36"/>
        <end position="59"/>
    </location>
</feature>
<proteinExistence type="predicted"/>
<dbReference type="AlphaFoldDB" id="A0A8J6B6U8"/>